<dbReference type="Proteomes" id="UP001328107">
    <property type="component" value="Unassembled WGS sequence"/>
</dbReference>
<accession>A0AAN4ZEC0</accession>
<dbReference type="AlphaFoldDB" id="A0AAN4ZEC0"/>
<dbReference type="PANTHER" id="PTHR11426">
    <property type="entry name" value="HISTONE H3"/>
    <property type="match status" value="1"/>
</dbReference>
<feature type="non-terminal residue" evidence="3">
    <location>
        <position position="1"/>
    </location>
</feature>
<feature type="domain" description="Core Histone H2A/H2B/H3" evidence="2">
    <location>
        <begin position="24"/>
        <end position="62"/>
    </location>
</feature>
<comment type="similarity">
    <text evidence="1">Belongs to the histone H3 family.</text>
</comment>
<protein>
    <recommendedName>
        <fullName evidence="2">Core Histone H2A/H2B/H3 domain-containing protein</fullName>
    </recommendedName>
</protein>
<dbReference type="Pfam" id="PF00125">
    <property type="entry name" value="Histone"/>
    <property type="match status" value="1"/>
</dbReference>
<dbReference type="EMBL" id="BTRK01000002">
    <property type="protein sequence ID" value="GMR38424.1"/>
    <property type="molecule type" value="Genomic_DNA"/>
</dbReference>
<sequence length="137" mass="16065">AFHSRSKSPFAIKLGTLLLQHDSMIQEAAEADLVHLFEEANLYAIHDKRVTVMLDDVKLARTIRGKRDQGMFVFCELKLTVKEEFDHKVYPSMQAYRTDDGSMFYQSSHNDPNGKKLPIHRLVARWKWVVLYERNRE</sequence>
<evidence type="ECO:0000259" key="2">
    <source>
        <dbReference type="Pfam" id="PF00125"/>
    </source>
</evidence>
<evidence type="ECO:0000256" key="1">
    <source>
        <dbReference type="ARBA" id="ARBA00010343"/>
    </source>
</evidence>
<dbReference type="GO" id="GO:0030527">
    <property type="term" value="F:structural constituent of chromatin"/>
    <property type="evidence" value="ECO:0007669"/>
    <property type="project" value="InterPro"/>
</dbReference>
<name>A0AAN4ZEC0_9BILA</name>
<comment type="caution">
    <text evidence="3">The sequence shown here is derived from an EMBL/GenBank/DDBJ whole genome shotgun (WGS) entry which is preliminary data.</text>
</comment>
<dbReference type="PRINTS" id="PR00622">
    <property type="entry name" value="HISTONEH3"/>
</dbReference>
<dbReference type="InterPro" id="IPR000164">
    <property type="entry name" value="Histone_H3/CENP-A"/>
</dbReference>
<dbReference type="InterPro" id="IPR007125">
    <property type="entry name" value="H2A/H2B/H3"/>
</dbReference>
<proteinExistence type="inferred from homology"/>
<dbReference type="SUPFAM" id="SSF47113">
    <property type="entry name" value="Histone-fold"/>
    <property type="match status" value="1"/>
</dbReference>
<dbReference type="GO" id="GO:0003677">
    <property type="term" value="F:DNA binding"/>
    <property type="evidence" value="ECO:0007669"/>
    <property type="project" value="InterPro"/>
</dbReference>
<dbReference type="InterPro" id="IPR009072">
    <property type="entry name" value="Histone-fold"/>
</dbReference>
<dbReference type="GO" id="GO:0046982">
    <property type="term" value="F:protein heterodimerization activity"/>
    <property type="evidence" value="ECO:0007669"/>
    <property type="project" value="InterPro"/>
</dbReference>
<keyword evidence="4" id="KW-1185">Reference proteome</keyword>
<feature type="non-terminal residue" evidence="3">
    <location>
        <position position="137"/>
    </location>
</feature>
<gene>
    <name evidence="3" type="ORF">PMAYCL1PPCAC_08619</name>
</gene>
<evidence type="ECO:0000313" key="4">
    <source>
        <dbReference type="Proteomes" id="UP001328107"/>
    </source>
</evidence>
<dbReference type="Gene3D" id="1.10.20.10">
    <property type="entry name" value="Histone, subunit A"/>
    <property type="match status" value="1"/>
</dbReference>
<evidence type="ECO:0000313" key="3">
    <source>
        <dbReference type="EMBL" id="GMR38424.1"/>
    </source>
</evidence>
<organism evidence="3 4">
    <name type="scientific">Pristionchus mayeri</name>
    <dbReference type="NCBI Taxonomy" id="1317129"/>
    <lineage>
        <taxon>Eukaryota</taxon>
        <taxon>Metazoa</taxon>
        <taxon>Ecdysozoa</taxon>
        <taxon>Nematoda</taxon>
        <taxon>Chromadorea</taxon>
        <taxon>Rhabditida</taxon>
        <taxon>Rhabditina</taxon>
        <taxon>Diplogasteromorpha</taxon>
        <taxon>Diplogasteroidea</taxon>
        <taxon>Neodiplogasteridae</taxon>
        <taxon>Pristionchus</taxon>
    </lineage>
</organism>
<reference evidence="4" key="1">
    <citation type="submission" date="2022-10" db="EMBL/GenBank/DDBJ databases">
        <title>Genome assembly of Pristionchus species.</title>
        <authorList>
            <person name="Yoshida K."/>
            <person name="Sommer R.J."/>
        </authorList>
    </citation>
    <scope>NUCLEOTIDE SEQUENCE [LARGE SCALE GENOMIC DNA]</scope>
    <source>
        <strain evidence="4">RS5460</strain>
    </source>
</reference>
<dbReference type="SMART" id="SM00428">
    <property type="entry name" value="H3"/>
    <property type="match status" value="1"/>
</dbReference>
<dbReference type="GO" id="GO:0000786">
    <property type="term" value="C:nucleosome"/>
    <property type="evidence" value="ECO:0007669"/>
    <property type="project" value="InterPro"/>
</dbReference>